<feature type="binding site" evidence="7">
    <location>
        <position position="28"/>
    </location>
    <ligand>
        <name>Na(+)</name>
        <dbReference type="ChEBI" id="CHEBI:29101"/>
        <label>1</label>
    </ligand>
</feature>
<evidence type="ECO:0000256" key="5">
    <source>
        <dbReference type="ARBA" id="ARBA00022989"/>
    </source>
</evidence>
<keyword evidence="3 9" id="KW-0812">Transmembrane</keyword>
<keyword evidence="11" id="KW-1185">Reference proteome</keyword>
<feature type="transmembrane region" description="Helical" evidence="9">
    <location>
        <begin position="385"/>
        <end position="406"/>
    </location>
</feature>
<dbReference type="PANTHER" id="PTHR11616">
    <property type="entry name" value="SODIUM/CHLORIDE DEPENDENT TRANSPORTER"/>
    <property type="match status" value="1"/>
</dbReference>
<evidence type="ECO:0000256" key="1">
    <source>
        <dbReference type="ARBA" id="ARBA00004141"/>
    </source>
</evidence>
<feature type="binding site" evidence="7">
    <location>
        <position position="301"/>
    </location>
    <ligand>
        <name>Na(+)</name>
        <dbReference type="ChEBI" id="CHEBI:29101"/>
        <label>1</label>
    </ligand>
</feature>
<dbReference type="EMBL" id="JBGFUD010000791">
    <property type="protein sequence ID" value="MFH4975238.1"/>
    <property type="molecule type" value="Genomic_DNA"/>
</dbReference>
<feature type="binding site" evidence="7">
    <location>
        <position position="398"/>
    </location>
    <ligand>
        <name>Na(+)</name>
        <dbReference type="ChEBI" id="CHEBI:29101"/>
        <label>1</label>
    </ligand>
</feature>
<feature type="binding site" evidence="7">
    <location>
        <position position="26"/>
    </location>
    <ligand>
        <name>Na(+)</name>
        <dbReference type="ChEBI" id="CHEBI:29101"/>
        <label>1</label>
    </ligand>
</feature>
<dbReference type="Pfam" id="PF00209">
    <property type="entry name" value="SNF"/>
    <property type="match status" value="1"/>
</dbReference>
<feature type="disulfide bond" evidence="8">
    <location>
        <begin position="133"/>
        <end position="142"/>
    </location>
</feature>
<feature type="binding site" evidence="7">
    <location>
        <position position="402"/>
    </location>
    <ligand>
        <name>Na(+)</name>
        <dbReference type="ChEBI" id="CHEBI:29101"/>
        <label>1</label>
    </ligand>
</feature>
<feature type="binding site" evidence="7">
    <location>
        <position position="33"/>
    </location>
    <ligand>
        <name>Na(+)</name>
        <dbReference type="ChEBI" id="CHEBI:29101"/>
        <label>1</label>
    </ligand>
</feature>
<gene>
    <name evidence="10" type="ORF">AB6A40_001947</name>
</gene>
<feature type="transmembrane region" description="Helical" evidence="9">
    <location>
        <begin position="215"/>
        <end position="234"/>
    </location>
</feature>
<evidence type="ECO:0000256" key="2">
    <source>
        <dbReference type="ARBA" id="ARBA00022448"/>
    </source>
</evidence>
<keyword evidence="6 9" id="KW-0472">Membrane</keyword>
<keyword evidence="4" id="KW-0769">Symport</keyword>
<accession>A0ABD6EEE5</accession>
<feature type="transmembrane region" description="Helical" evidence="9">
    <location>
        <begin position="95"/>
        <end position="121"/>
    </location>
</feature>
<organism evidence="10 11">
    <name type="scientific">Gnathostoma spinigerum</name>
    <dbReference type="NCBI Taxonomy" id="75299"/>
    <lineage>
        <taxon>Eukaryota</taxon>
        <taxon>Metazoa</taxon>
        <taxon>Ecdysozoa</taxon>
        <taxon>Nematoda</taxon>
        <taxon>Chromadorea</taxon>
        <taxon>Rhabditida</taxon>
        <taxon>Spirurina</taxon>
        <taxon>Gnathostomatomorpha</taxon>
        <taxon>Gnathostomatoidea</taxon>
        <taxon>Gnathostomatidae</taxon>
        <taxon>Gnathostoma</taxon>
    </lineage>
</organism>
<protein>
    <submittedName>
        <fullName evidence="10">Uncharacterized protein</fullName>
    </submittedName>
</protein>
<feature type="transmembrane region" description="Helical" evidence="9">
    <location>
        <begin position="12"/>
        <end position="35"/>
    </location>
</feature>
<dbReference type="SUPFAM" id="SSF161070">
    <property type="entry name" value="SNF-like"/>
    <property type="match status" value="1"/>
</dbReference>
<feature type="transmembrane region" description="Helical" evidence="9">
    <location>
        <begin position="294"/>
        <end position="315"/>
    </location>
</feature>
<comment type="subcellular location">
    <subcellularLocation>
        <location evidence="1">Membrane</location>
        <topology evidence="1">Multi-pass membrane protein</topology>
    </subcellularLocation>
</comment>
<evidence type="ECO:0000256" key="7">
    <source>
        <dbReference type="PIRSR" id="PIRSR600175-1"/>
    </source>
</evidence>
<proteinExistence type="predicted"/>
<evidence type="ECO:0000256" key="9">
    <source>
        <dbReference type="SAM" id="Phobius"/>
    </source>
</evidence>
<dbReference type="PANTHER" id="PTHR11616:SF326">
    <property type="entry name" value="SODIUM-DEPENDENT TRANSPORTER SNF-5"/>
    <property type="match status" value="1"/>
</dbReference>
<comment type="caution">
    <text evidence="10">The sequence shown here is derived from an EMBL/GenBank/DDBJ whole genome shotgun (WGS) entry which is preliminary data.</text>
</comment>
<dbReference type="PROSITE" id="PS50267">
    <property type="entry name" value="NA_NEUROTRAN_SYMP_3"/>
    <property type="match status" value="1"/>
</dbReference>
<keyword evidence="8" id="KW-1015">Disulfide bond</keyword>
<feature type="transmembrane region" description="Helical" evidence="9">
    <location>
        <begin position="47"/>
        <end position="66"/>
    </location>
</feature>
<keyword evidence="7" id="KW-0915">Sodium</keyword>
<keyword evidence="5 9" id="KW-1133">Transmembrane helix</keyword>
<feature type="transmembrane region" description="Helical" evidence="9">
    <location>
        <begin position="458"/>
        <end position="481"/>
    </location>
</feature>
<dbReference type="InterPro" id="IPR000175">
    <property type="entry name" value="Na/ntran_symport"/>
</dbReference>
<feature type="transmembrane region" description="Helical" evidence="9">
    <location>
        <begin position="552"/>
        <end position="574"/>
    </location>
</feature>
<feature type="transmembrane region" description="Helical" evidence="9">
    <location>
        <begin position="508"/>
        <end position="530"/>
    </location>
</feature>
<dbReference type="GO" id="GO:0016020">
    <property type="term" value="C:membrane"/>
    <property type="evidence" value="ECO:0007669"/>
    <property type="project" value="UniProtKB-SubCell"/>
</dbReference>
<name>A0ABD6EEE5_9BILA</name>
<evidence type="ECO:0000256" key="6">
    <source>
        <dbReference type="ARBA" id="ARBA00023136"/>
    </source>
</evidence>
<evidence type="ECO:0000313" key="10">
    <source>
        <dbReference type="EMBL" id="MFH4975238.1"/>
    </source>
</evidence>
<feature type="transmembrane region" description="Helical" evidence="9">
    <location>
        <begin position="246"/>
        <end position="269"/>
    </location>
</feature>
<dbReference type="NCBIfam" id="NF037979">
    <property type="entry name" value="Na_transp"/>
    <property type="match status" value="1"/>
</dbReference>
<evidence type="ECO:0000313" key="11">
    <source>
        <dbReference type="Proteomes" id="UP001608902"/>
    </source>
</evidence>
<dbReference type="PRINTS" id="PR00176">
    <property type="entry name" value="NANEUSMPORT"/>
</dbReference>
<dbReference type="Proteomes" id="UP001608902">
    <property type="component" value="Unassembled WGS sequence"/>
</dbReference>
<feature type="transmembrane region" description="Helical" evidence="9">
    <location>
        <begin position="327"/>
        <end position="352"/>
    </location>
</feature>
<feature type="transmembrane region" description="Helical" evidence="9">
    <location>
        <begin position="427"/>
        <end position="452"/>
    </location>
</feature>
<evidence type="ECO:0000256" key="8">
    <source>
        <dbReference type="PIRSR" id="PIRSR600175-2"/>
    </source>
</evidence>
<dbReference type="GO" id="GO:0015293">
    <property type="term" value="F:symporter activity"/>
    <property type="evidence" value="ECO:0007669"/>
    <property type="project" value="UniProtKB-KW"/>
</dbReference>
<dbReference type="InterPro" id="IPR037272">
    <property type="entry name" value="SNS_sf"/>
</dbReference>
<dbReference type="AlphaFoldDB" id="A0ABD6EEE5"/>
<sequence length="653" mass="73594">MTDLVTKHGHRGAWGSNLQFMLTCIGYAIGLGNIWRFPGLAYENGGGAFLVPYLICSFFFGLPMIYMELSLGQFSRSGPGVVFGRLMPASQGVGWGMITVITLIALYYNVIIAWVLIYLFIIVTGNSNFWSTCTNEWNTISCTSSLEDDRCSLKLLGTEGGAQFFNGSCIITNGTRLNVTEILKSLNATPSSPAEEFFEGYVLEMSNGITDFVGFNVRVTIALALAWSITALCLARGVKWIGRISLFTATFPYIIIVIMFIRSISLVGARSGIDYYLLKPDFTSIFNPQTWRNAATQVCYSMSVGLGAILSLSSYNSFSHNCFKDAVIISACDSFMSVFGGVVVFSVLGFLAESMDREITDVVQSGTGLAFVAYPEAMSRMPLPWLWSLLFFVMLFILGISSQFGLSEVMCTAICDICPRLRRYRHYVVFCVCGSLFAIGLIMCTHAGIYYFQLIDTYCASFSLMVIILGELLVVAYYYGVSNFIEDIRMMIGYPKNRFSAIFGPSGYYLRIIWLFFAPFLVSVILVFALKEQIEFKLTRGRGFRTYVYPEWASLIGWFLSCLSLMCIPVFLYYNYNKLRQTKRNWKELFRVQKKWPSYNRINSGKMGENKMSSLRRDEICPSDLKAEEAWQMPAEVFRHVEELNTDLSNSKF</sequence>
<keyword evidence="2" id="KW-0813">Transport</keyword>
<reference evidence="10 11" key="1">
    <citation type="submission" date="2024-08" db="EMBL/GenBank/DDBJ databases">
        <title>Gnathostoma spinigerum genome.</title>
        <authorList>
            <person name="Gonzalez-Bertolin B."/>
            <person name="Monzon S."/>
            <person name="Zaballos A."/>
            <person name="Jimenez P."/>
            <person name="Dekumyoy P."/>
            <person name="Varona S."/>
            <person name="Cuesta I."/>
            <person name="Sumanam S."/>
            <person name="Adisakwattana P."/>
            <person name="Gasser R.B."/>
            <person name="Hernandez-Gonzalez A."/>
            <person name="Young N.D."/>
            <person name="Perteguer M.J."/>
        </authorList>
    </citation>
    <scope>NUCLEOTIDE SEQUENCE [LARGE SCALE GENOMIC DNA]</scope>
    <source>
        <strain evidence="10">AL3</strain>
        <tissue evidence="10">Liver</tissue>
    </source>
</reference>
<keyword evidence="7" id="KW-0479">Metal-binding</keyword>
<evidence type="ECO:0000256" key="4">
    <source>
        <dbReference type="ARBA" id="ARBA00022847"/>
    </source>
</evidence>
<evidence type="ECO:0000256" key="3">
    <source>
        <dbReference type="ARBA" id="ARBA00022692"/>
    </source>
</evidence>